<dbReference type="PROSITE" id="PS50893">
    <property type="entry name" value="ABC_TRANSPORTER_2"/>
    <property type="match status" value="2"/>
</dbReference>
<dbReference type="InterPro" id="IPR013563">
    <property type="entry name" value="Oligopep_ABC_C"/>
</dbReference>
<dbReference type="PANTHER" id="PTHR43776">
    <property type="entry name" value="TRANSPORT ATP-BINDING PROTEIN"/>
    <property type="match status" value="1"/>
</dbReference>
<proteinExistence type="inferred from homology"/>
<accession>A0A4V2JEW3</accession>
<keyword evidence="3" id="KW-0547">Nucleotide-binding</keyword>
<dbReference type="NCBIfam" id="NF008453">
    <property type="entry name" value="PRK11308.1"/>
    <property type="match status" value="2"/>
</dbReference>
<dbReference type="InterPro" id="IPR017871">
    <property type="entry name" value="ABC_transporter-like_CS"/>
</dbReference>
<dbReference type="NCBIfam" id="NF007739">
    <property type="entry name" value="PRK10419.1"/>
    <property type="match status" value="2"/>
</dbReference>
<dbReference type="GO" id="GO:0015833">
    <property type="term" value="P:peptide transport"/>
    <property type="evidence" value="ECO:0007669"/>
    <property type="project" value="InterPro"/>
</dbReference>
<evidence type="ECO:0000256" key="1">
    <source>
        <dbReference type="ARBA" id="ARBA00005417"/>
    </source>
</evidence>
<name>A0A4V2JEW3_9MICO</name>
<feature type="domain" description="ABC transporter" evidence="5">
    <location>
        <begin position="275"/>
        <end position="510"/>
    </location>
</feature>
<dbReference type="SUPFAM" id="SSF52540">
    <property type="entry name" value="P-loop containing nucleoside triphosphate hydrolases"/>
    <property type="match status" value="2"/>
</dbReference>
<dbReference type="Proteomes" id="UP000294194">
    <property type="component" value="Unassembled WGS sequence"/>
</dbReference>
<dbReference type="PROSITE" id="PS00211">
    <property type="entry name" value="ABC_TRANSPORTER_1"/>
    <property type="match status" value="1"/>
</dbReference>
<dbReference type="Pfam" id="PF00005">
    <property type="entry name" value="ABC_tran"/>
    <property type="match status" value="2"/>
</dbReference>
<keyword evidence="2" id="KW-0813">Transport</keyword>
<dbReference type="CDD" id="cd03257">
    <property type="entry name" value="ABC_NikE_OppD_transporters"/>
    <property type="match status" value="2"/>
</dbReference>
<dbReference type="InterPro" id="IPR003593">
    <property type="entry name" value="AAA+_ATPase"/>
</dbReference>
<dbReference type="InterPro" id="IPR050319">
    <property type="entry name" value="ABC_transp_ATP-bind"/>
</dbReference>
<dbReference type="GO" id="GO:0055085">
    <property type="term" value="P:transmembrane transport"/>
    <property type="evidence" value="ECO:0007669"/>
    <property type="project" value="UniProtKB-ARBA"/>
</dbReference>
<protein>
    <submittedName>
        <fullName evidence="6">ABC transporter ATP-binding protein</fullName>
    </submittedName>
</protein>
<evidence type="ECO:0000313" key="6">
    <source>
        <dbReference type="EMBL" id="TBN57059.1"/>
    </source>
</evidence>
<gene>
    <name evidence="6" type="ORF">EYE40_06395</name>
</gene>
<evidence type="ECO:0000256" key="4">
    <source>
        <dbReference type="ARBA" id="ARBA00022840"/>
    </source>
</evidence>
<dbReference type="InterPro" id="IPR003439">
    <property type="entry name" value="ABC_transporter-like_ATP-bd"/>
</dbReference>
<feature type="domain" description="ABC transporter" evidence="5">
    <location>
        <begin position="13"/>
        <end position="257"/>
    </location>
</feature>
<dbReference type="SMART" id="SM00382">
    <property type="entry name" value="AAA"/>
    <property type="match status" value="2"/>
</dbReference>
<dbReference type="AlphaFoldDB" id="A0A4V2JEW3"/>
<evidence type="ECO:0000259" key="5">
    <source>
        <dbReference type="PROSITE" id="PS50893"/>
    </source>
</evidence>
<dbReference type="Pfam" id="PF08352">
    <property type="entry name" value="oligo_HPY"/>
    <property type="match status" value="2"/>
</dbReference>
<organism evidence="6 7">
    <name type="scientific">Glaciihabitans arcticus</name>
    <dbReference type="NCBI Taxonomy" id="2668039"/>
    <lineage>
        <taxon>Bacteria</taxon>
        <taxon>Bacillati</taxon>
        <taxon>Actinomycetota</taxon>
        <taxon>Actinomycetes</taxon>
        <taxon>Micrococcales</taxon>
        <taxon>Microbacteriaceae</taxon>
        <taxon>Glaciihabitans</taxon>
    </lineage>
</organism>
<comment type="caution">
    <text evidence="6">The sequence shown here is derived from an EMBL/GenBank/DDBJ whole genome shotgun (WGS) entry which is preliminary data.</text>
</comment>
<dbReference type="Gene3D" id="3.40.50.300">
    <property type="entry name" value="P-loop containing nucleotide triphosphate hydrolases"/>
    <property type="match status" value="2"/>
</dbReference>
<dbReference type="InterPro" id="IPR027417">
    <property type="entry name" value="P-loop_NTPase"/>
</dbReference>
<comment type="similarity">
    <text evidence="1">Belongs to the ABC transporter superfamily.</text>
</comment>
<dbReference type="GO" id="GO:0016887">
    <property type="term" value="F:ATP hydrolysis activity"/>
    <property type="evidence" value="ECO:0007669"/>
    <property type="project" value="InterPro"/>
</dbReference>
<evidence type="ECO:0000256" key="3">
    <source>
        <dbReference type="ARBA" id="ARBA00022741"/>
    </source>
</evidence>
<dbReference type="PANTHER" id="PTHR43776:SF7">
    <property type="entry name" value="D,D-DIPEPTIDE TRANSPORT ATP-BINDING PROTEIN DDPF-RELATED"/>
    <property type="match status" value="1"/>
</dbReference>
<evidence type="ECO:0000256" key="2">
    <source>
        <dbReference type="ARBA" id="ARBA00022448"/>
    </source>
</evidence>
<dbReference type="GO" id="GO:0005524">
    <property type="term" value="F:ATP binding"/>
    <property type="evidence" value="ECO:0007669"/>
    <property type="project" value="UniProtKB-KW"/>
</dbReference>
<keyword evidence="4 6" id="KW-0067">ATP-binding</keyword>
<dbReference type="EMBL" id="SISG01000001">
    <property type="protein sequence ID" value="TBN57059.1"/>
    <property type="molecule type" value="Genomic_DNA"/>
</dbReference>
<sequence length="512" mass="54421">MSSAAACGEVPVLRVENLVVTIGSTPVVDGISFELEPGECLALVGESGSGKTMTANALLGLSPGAVTADVLSIDGRDARGYGERDWRNLRGRSVALVSQDALVALDPLRRVGAEVAEALEVHEGSLTRAQVGARVIQSLQNVAMPDAAARATQYPHELSGGLRQRALIASALVAGPGLLVADEPTTALDATVQAQILDLLGELKAQGLGLLLISHDLTLVARLADRVAVMREGRIVETGAVAEVLGNPRHEYTRVLLAAAPTPRTTFVEGGDTVLEARGLTKRYGARTAVDDVSLSLRAGQTLGIVGESGSGKSTVARLLLALERSDAGEVLLDGEPWSVQAEAQRRARRARIQLIDQDPFGAFDPRWSVERILGESVALSEKVSKQRVLELLHQVGLGEAHLNRRARELSGGQRQRVAIARALARRPGILVCDEPVSALDVSIQAQVLELLSSLQRELGLSMIFISHDLAVIAQMSDRIVVMKDGAVVEQGEASSVLREPRHPFTKLLLET</sequence>
<keyword evidence="7" id="KW-1185">Reference proteome</keyword>
<reference evidence="7" key="1">
    <citation type="submission" date="2019-02" db="EMBL/GenBank/DDBJ databases">
        <title>Glaciihabitans arcticus sp. nov., a psychrotolerant bacterium isolated from polar soil.</title>
        <authorList>
            <person name="Dahal R.H."/>
        </authorList>
    </citation>
    <scope>NUCLEOTIDE SEQUENCE [LARGE SCALE GENOMIC DNA]</scope>
    <source>
        <strain evidence="7">RP-3-7</strain>
    </source>
</reference>
<evidence type="ECO:0000313" key="7">
    <source>
        <dbReference type="Proteomes" id="UP000294194"/>
    </source>
</evidence>